<dbReference type="GO" id="GO:0003723">
    <property type="term" value="F:RNA binding"/>
    <property type="evidence" value="ECO:0007669"/>
    <property type="project" value="UniProtKB-KW"/>
</dbReference>
<dbReference type="Gene3D" id="1.10.3380.30">
    <property type="match status" value="1"/>
</dbReference>
<evidence type="ECO:0000256" key="1">
    <source>
        <dbReference type="ARBA" id="ARBA00004496"/>
    </source>
</evidence>
<dbReference type="Pfam" id="PF21408">
    <property type="entry name" value="MTR4-like_stalk"/>
    <property type="match status" value="1"/>
</dbReference>
<dbReference type="Pfam" id="PF00270">
    <property type="entry name" value="DEAD"/>
    <property type="match status" value="1"/>
</dbReference>
<dbReference type="PROSITE" id="PS51192">
    <property type="entry name" value="HELICASE_ATP_BIND_1"/>
    <property type="match status" value="1"/>
</dbReference>
<dbReference type="InterPro" id="IPR040801">
    <property type="entry name" value="Ski2_N"/>
</dbReference>
<feature type="compositionally biased region" description="Gly residues" evidence="10">
    <location>
        <begin position="550"/>
        <end position="595"/>
    </location>
</feature>
<dbReference type="InterPro" id="IPR012961">
    <property type="entry name" value="Ski2/MTR4_C"/>
</dbReference>
<proteinExistence type="inferred from homology"/>
<dbReference type="Pfam" id="PF13234">
    <property type="entry name" value="MTR4_beta-barrel"/>
    <property type="match status" value="1"/>
</dbReference>
<keyword evidence="5" id="KW-0378">Hydrolase</keyword>
<sequence>MAIAVPTRPADELLAQLNLGGLPTQDDVHQQIETKFLTPRNVLQEDWLKDFTVQWEMKTPLPKLPLLPAPPTHTTSFLRKGLSGDVAGWIETKAPPPPPSSLTSLSYTRAPAGATSFVRGNSGNLPFLPGGLEPVAISSQLSLRTAEQEALDAEQNVLVEEEEESQGGWRVKPPGFARGLNLEKMFTAEGAEETDDWVIEAFLGRGPGEGIRKAKVGDGDDANIDARPQAKLAAESLLNPKSVVLNEDISGIDDLLSPSSFGASTSGAVTKPKRVKKIEKREWAHVVDVNQELVNFDELVPDMAYQYPFNLDTFQKEAIYHLEMGDSVFVAAHTSAGKTVVAEYAIALAAKHMTRAIYTSPIKALSNQKFRDFKQSFDPSTIGILTGDVQINPEGSCLIMTTEILRSMLYKGADLIRDVEFVIFDEVHYVNDAERGVVWEEVIILLPEHVNIILLSATVPNTKEFAGWVGRTKKKDVYVISTPKRPVPLEHFLWAGKELHKIVNSNGEFLNDGLKSASDAVVRKQVKEREAAGLPPLQRTGGRGLPPARGGRGGPPRGGPPSRGGRGGQPTNGGGRGGAMTRGRGGGGGGGGGGFFRPQGQDKNLWSNLVNYLQKNNLLPVVCFVFSKKRCEEYAGGLSNVNLCTAVEKSKVHVIIENAMKRLSESDQRLPQIQRMKELLKRGIGIHHGGLLPIVKEVVEILFASGYVKVLFATETFAMGVNMPARSVVFSGTRKHDGTNFRDLLPGEYTQMSGRAGRRGLDATGVVIIIPKDEIPEAQALHQMMLGTPNKLASQFRLTFSMLLNLLRVEALKVEEMIKRSFSENASQSLLPDQQEKVAEIERALSQLTKLDCSPELSPFYDASTELVYLNSWIIDNAALSTQGPKIFASGRVVLLRDSRFSLNVGIILRPVTNMSSPTAATSKSYAVLVLVDEVTKNITEDGPMPPPRWPPSVSMLQRPAEPKYEMVVVPASSINLVTSKIYKMDAERFRAVSTKFEISALQETAEGLAQTTDRFIKSGEIPEIDWSKLRAIEIQDALKARQSMLRRQQKLESKLDGDIEKYYDSMHEEKILQNKIAELKAAISDQNLELLPDYESRIEVLKELRFIDHNATVLLKGRVACEINSANELILTELILENILATFEPEEIVALLSCFVFQEKSDSEPSIPPRLEEGKKVILELAEKIGQVQDRNKVPHDDYATTLKFGLVEAVYEWAKGMPFEQITELTDVAEGTIVRVITRLDQTCHEVRDAARVIGDAELFKKMEDAQALIKRDIVFAASLYF</sequence>
<dbReference type="SMART" id="SM01142">
    <property type="entry name" value="DSHCT"/>
    <property type="match status" value="1"/>
</dbReference>
<evidence type="ECO:0000259" key="12">
    <source>
        <dbReference type="PROSITE" id="PS51194"/>
    </source>
</evidence>
<evidence type="ECO:0000256" key="8">
    <source>
        <dbReference type="ARBA" id="ARBA00022884"/>
    </source>
</evidence>
<dbReference type="Pfam" id="PF17911">
    <property type="entry name" value="Ski2_N"/>
    <property type="match status" value="1"/>
</dbReference>
<dbReference type="InterPro" id="IPR014001">
    <property type="entry name" value="Helicase_ATP-bd"/>
</dbReference>
<accession>A0A0F7SNI9</accession>
<keyword evidence="8" id="KW-0694">RNA-binding</keyword>
<feature type="domain" description="Helicase C-terminal" evidence="12">
    <location>
        <begin position="639"/>
        <end position="807"/>
    </location>
</feature>
<dbReference type="EMBL" id="LN483142">
    <property type="protein sequence ID" value="CED82946.1"/>
    <property type="molecule type" value="Genomic_DNA"/>
</dbReference>
<dbReference type="PROSITE" id="PS51194">
    <property type="entry name" value="HELICASE_CTER"/>
    <property type="match status" value="1"/>
</dbReference>
<name>A0A0F7SNI9_PHARH</name>
<dbReference type="SMART" id="SM00490">
    <property type="entry name" value="HELICc"/>
    <property type="match status" value="1"/>
</dbReference>
<dbReference type="FunFam" id="1.10.3380.30:FF:000001">
    <property type="entry name" value="Ski2 ATP-dependent RNA helicase"/>
    <property type="match status" value="1"/>
</dbReference>
<reference evidence="13" key="1">
    <citation type="submission" date="2014-08" db="EMBL/GenBank/DDBJ databases">
        <authorList>
            <person name="Sharma Rahul"/>
            <person name="Thines Marco"/>
        </authorList>
    </citation>
    <scope>NUCLEOTIDE SEQUENCE</scope>
</reference>
<feature type="region of interest" description="Disordered" evidence="10">
    <location>
        <begin position="528"/>
        <end position="598"/>
    </location>
</feature>
<dbReference type="InterPro" id="IPR025696">
    <property type="entry name" value="Beta-barrel_MTR4"/>
</dbReference>
<feature type="coiled-coil region" evidence="9">
    <location>
        <begin position="1035"/>
        <end position="1090"/>
    </location>
</feature>
<dbReference type="GO" id="GO:0005524">
    <property type="term" value="F:ATP binding"/>
    <property type="evidence" value="ECO:0007669"/>
    <property type="project" value="UniProtKB-KW"/>
</dbReference>
<dbReference type="InterPro" id="IPR001650">
    <property type="entry name" value="Helicase_C-like"/>
</dbReference>
<keyword evidence="7" id="KW-0067">ATP-binding</keyword>
<dbReference type="InterPro" id="IPR027417">
    <property type="entry name" value="P-loop_NTPase"/>
</dbReference>
<evidence type="ECO:0000256" key="7">
    <source>
        <dbReference type="ARBA" id="ARBA00022840"/>
    </source>
</evidence>
<dbReference type="SUPFAM" id="SSF52540">
    <property type="entry name" value="P-loop containing nucleoside triphosphate hydrolases"/>
    <property type="match status" value="1"/>
</dbReference>
<evidence type="ECO:0000256" key="6">
    <source>
        <dbReference type="ARBA" id="ARBA00022806"/>
    </source>
</evidence>
<keyword evidence="3" id="KW-0963">Cytoplasm</keyword>
<evidence type="ECO:0000256" key="10">
    <source>
        <dbReference type="SAM" id="MobiDB-lite"/>
    </source>
</evidence>
<dbReference type="GO" id="GO:0016787">
    <property type="term" value="F:hydrolase activity"/>
    <property type="evidence" value="ECO:0007669"/>
    <property type="project" value="UniProtKB-KW"/>
</dbReference>
<dbReference type="SMART" id="SM00487">
    <property type="entry name" value="DEXDc"/>
    <property type="match status" value="1"/>
</dbReference>
<evidence type="ECO:0000259" key="11">
    <source>
        <dbReference type="PROSITE" id="PS51192"/>
    </source>
</evidence>
<protein>
    <submittedName>
        <fullName evidence="13">Antiviral helicase</fullName>
    </submittedName>
</protein>
<dbReference type="InterPro" id="IPR016438">
    <property type="entry name" value="SKI2-like"/>
</dbReference>
<dbReference type="InterPro" id="IPR048392">
    <property type="entry name" value="MTR4-like_stalk"/>
</dbReference>
<dbReference type="PANTHER" id="PTHR12131:SF1">
    <property type="entry name" value="ATP-DEPENDENT RNA HELICASE SUPV3L1, MITOCHONDRIAL-RELATED"/>
    <property type="match status" value="1"/>
</dbReference>
<dbReference type="PANTHER" id="PTHR12131">
    <property type="entry name" value="ATP-DEPENDENT RNA AND DNA HELICASE"/>
    <property type="match status" value="1"/>
</dbReference>
<evidence type="ECO:0000256" key="5">
    <source>
        <dbReference type="ARBA" id="ARBA00022801"/>
    </source>
</evidence>
<dbReference type="GO" id="GO:0070478">
    <property type="term" value="P:nuclear-transcribed mRNA catabolic process, 3'-5' exonucleolytic nonsense-mediated decay"/>
    <property type="evidence" value="ECO:0007669"/>
    <property type="project" value="TreeGrafter"/>
</dbReference>
<evidence type="ECO:0000256" key="4">
    <source>
        <dbReference type="ARBA" id="ARBA00022741"/>
    </source>
</evidence>
<dbReference type="Pfam" id="PF08148">
    <property type="entry name" value="DSHCT"/>
    <property type="match status" value="1"/>
</dbReference>
<dbReference type="GO" id="GO:0003724">
    <property type="term" value="F:RNA helicase activity"/>
    <property type="evidence" value="ECO:0007669"/>
    <property type="project" value="InterPro"/>
</dbReference>
<evidence type="ECO:0000256" key="3">
    <source>
        <dbReference type="ARBA" id="ARBA00022490"/>
    </source>
</evidence>
<dbReference type="Pfam" id="PF00271">
    <property type="entry name" value="Helicase_C"/>
    <property type="match status" value="1"/>
</dbReference>
<dbReference type="Gene3D" id="3.40.50.300">
    <property type="entry name" value="P-loop containing nucleotide triphosphate hydrolases"/>
    <property type="match status" value="2"/>
</dbReference>
<evidence type="ECO:0000256" key="9">
    <source>
        <dbReference type="SAM" id="Coils"/>
    </source>
</evidence>
<dbReference type="InterPro" id="IPR011545">
    <property type="entry name" value="DEAD/DEAH_box_helicase_dom"/>
</dbReference>
<evidence type="ECO:0000313" key="13">
    <source>
        <dbReference type="EMBL" id="CED82946.1"/>
    </source>
</evidence>
<keyword evidence="9" id="KW-0175">Coiled coil</keyword>
<evidence type="ECO:0000256" key="2">
    <source>
        <dbReference type="ARBA" id="ARBA00010140"/>
    </source>
</evidence>
<dbReference type="InterPro" id="IPR050699">
    <property type="entry name" value="RNA-DNA_Helicase"/>
</dbReference>
<dbReference type="FunFam" id="3.40.50.300:FF:000354">
    <property type="entry name" value="ATP-dependent RNA helicase SKI2"/>
    <property type="match status" value="1"/>
</dbReference>
<organism evidence="13">
    <name type="scientific">Phaffia rhodozyma</name>
    <name type="common">Yeast</name>
    <name type="synonym">Xanthophyllomyces dendrorhous</name>
    <dbReference type="NCBI Taxonomy" id="264483"/>
    <lineage>
        <taxon>Eukaryota</taxon>
        <taxon>Fungi</taxon>
        <taxon>Dikarya</taxon>
        <taxon>Basidiomycota</taxon>
        <taxon>Agaricomycotina</taxon>
        <taxon>Tremellomycetes</taxon>
        <taxon>Cystofilobasidiales</taxon>
        <taxon>Mrakiaceae</taxon>
        <taxon>Phaffia</taxon>
    </lineage>
</organism>
<keyword evidence="4" id="KW-0547">Nucleotide-binding</keyword>
<dbReference type="CDD" id="cd18795">
    <property type="entry name" value="SF2_C_Ski2"/>
    <property type="match status" value="1"/>
</dbReference>
<comment type="similarity">
    <text evidence="2">Belongs to the helicase family. SKI2 subfamily.</text>
</comment>
<comment type="subcellular location">
    <subcellularLocation>
        <location evidence="1">Cytoplasm</location>
    </subcellularLocation>
</comment>
<dbReference type="GO" id="GO:0055087">
    <property type="term" value="C:Ski complex"/>
    <property type="evidence" value="ECO:0007669"/>
    <property type="project" value="TreeGrafter"/>
</dbReference>
<keyword evidence="6 13" id="KW-0347">Helicase</keyword>
<dbReference type="Gene3D" id="1.20.1500.20">
    <property type="match status" value="1"/>
</dbReference>
<feature type="domain" description="Helicase ATP-binding" evidence="11">
    <location>
        <begin position="319"/>
        <end position="477"/>
    </location>
</feature>
<dbReference type="PIRSF" id="PIRSF005198">
    <property type="entry name" value="Antiviral_helicase_SKI2"/>
    <property type="match status" value="1"/>
</dbReference>